<evidence type="ECO:0000313" key="3">
    <source>
        <dbReference type="Proteomes" id="UP000179179"/>
    </source>
</evidence>
<keyword evidence="3" id="KW-1185">Reference proteome</keyword>
<accession>A0A1F8AEW1</accession>
<dbReference type="EMBL" id="LYCR01000006">
    <property type="protein sequence ID" value="OGM49885.1"/>
    <property type="molecule type" value="Genomic_DNA"/>
</dbReference>
<comment type="caution">
    <text evidence="2">The sequence shown here is derived from an EMBL/GenBank/DDBJ whole genome shotgun (WGS) entry which is preliminary data.</text>
</comment>
<keyword evidence="1" id="KW-1133">Transmembrane helix</keyword>
<dbReference type="AlphaFoldDB" id="A0A1F8AEW1"/>
<evidence type="ECO:0000313" key="2">
    <source>
        <dbReference type="EMBL" id="OGM49885.1"/>
    </source>
</evidence>
<dbReference type="RefSeq" id="XP_022393602.1">
    <property type="nucleotide sequence ID" value="XM_022528671.1"/>
</dbReference>
<keyword evidence="1" id="KW-0472">Membrane</keyword>
<organism evidence="2 3">
    <name type="scientific">Aspergillus bombycis</name>
    <dbReference type="NCBI Taxonomy" id="109264"/>
    <lineage>
        <taxon>Eukaryota</taxon>
        <taxon>Fungi</taxon>
        <taxon>Dikarya</taxon>
        <taxon>Ascomycota</taxon>
        <taxon>Pezizomycotina</taxon>
        <taxon>Eurotiomycetes</taxon>
        <taxon>Eurotiomycetidae</taxon>
        <taxon>Eurotiales</taxon>
        <taxon>Aspergillaceae</taxon>
        <taxon>Aspergillus</taxon>
    </lineage>
</organism>
<evidence type="ECO:0000256" key="1">
    <source>
        <dbReference type="SAM" id="Phobius"/>
    </source>
</evidence>
<protein>
    <submittedName>
        <fullName evidence="2">Uncharacterized protein</fullName>
    </submittedName>
</protein>
<dbReference type="GeneID" id="34444931"/>
<feature type="transmembrane region" description="Helical" evidence="1">
    <location>
        <begin position="132"/>
        <end position="153"/>
    </location>
</feature>
<proteinExistence type="predicted"/>
<gene>
    <name evidence="2" type="ORF">ABOM_001541</name>
</gene>
<dbReference type="OrthoDB" id="4506428at2759"/>
<reference evidence="2 3" key="1">
    <citation type="journal article" date="2016" name="Genome Biol. Evol.">
        <title>Draft genome sequence of an aflatoxigenic Aspergillus species, A. bombycis.</title>
        <authorList>
            <person name="Moore G.G."/>
            <person name="Mack B.M."/>
            <person name="Beltz S.B."/>
            <person name="Gilbert M.K."/>
        </authorList>
    </citation>
    <scope>NUCLEOTIDE SEQUENCE [LARGE SCALE GENOMIC DNA]</scope>
    <source>
        <strain evidence="3">NRRL 26010</strain>
    </source>
</reference>
<keyword evidence="1" id="KW-0812">Transmembrane</keyword>
<name>A0A1F8AEW1_9EURO</name>
<sequence length="176" mass="19084">MLTPSTTPAESTHPEPSYPAFVYERIPNGWRLLGIMPDRPADSVSPNWDEDDDGTGVCPPGYTLVALQPCFVGYIVSNEPSEVTKSSDLPGESPATATITDPLVPLATTLPLASLELSTFDYSRGYRAARDATHVILLLITVVLLSLVARSYTHRSRKASQEKAKMSLPVTDLPKN</sequence>
<dbReference type="Proteomes" id="UP000179179">
    <property type="component" value="Unassembled WGS sequence"/>
</dbReference>